<dbReference type="EMBL" id="JBKBDD010000020">
    <property type="protein sequence ID" value="MFN6548090.1"/>
    <property type="molecule type" value="Genomic_DNA"/>
</dbReference>
<dbReference type="RefSeq" id="WP_409545614.1">
    <property type="nucleotide sequence ID" value="NZ_JBKBDD010000020.1"/>
</dbReference>
<dbReference type="Proteomes" id="UP001635816">
    <property type="component" value="Unassembled WGS sequence"/>
</dbReference>
<evidence type="ECO:0000313" key="1">
    <source>
        <dbReference type="EMBL" id="MFN6548090.1"/>
    </source>
</evidence>
<sequence length="86" mass="9511">MSGTALAHFECGAEDPGAPLISVCMNSVTVDLYNDGQYDNFKRPEGWHIELGTTIDRTIVRCPAHCEWVTSGAHVHDPRGRWVDAK</sequence>
<proteinExistence type="predicted"/>
<comment type="caution">
    <text evidence="1">The sequence shown here is derived from an EMBL/GenBank/DDBJ whole genome shotgun (WGS) entry which is preliminary data.</text>
</comment>
<evidence type="ECO:0000313" key="2">
    <source>
        <dbReference type="Proteomes" id="UP001635816"/>
    </source>
</evidence>
<accession>A0ABW9LJQ3</accession>
<evidence type="ECO:0008006" key="3">
    <source>
        <dbReference type="Google" id="ProtNLM"/>
    </source>
</evidence>
<protein>
    <recommendedName>
        <fullName evidence="3">Rieske domain-containing protein</fullName>
    </recommendedName>
</protein>
<keyword evidence="2" id="KW-1185">Reference proteome</keyword>
<gene>
    <name evidence="1" type="ORF">ACK4CT_33350</name>
</gene>
<reference evidence="1 2" key="1">
    <citation type="submission" date="2024-12" db="EMBL/GenBank/DDBJ databases">
        <title>The coexistence of Mycolicibacterium septicum and Mycolicibacterium nivoides in clinical samples.</title>
        <authorList>
            <person name="Wang C."/>
            <person name="Feng Y."/>
            <person name="Zong Z."/>
        </authorList>
    </citation>
    <scope>NUCLEOTIDE SEQUENCE [LARGE SCALE GENOMIC DNA]</scope>
    <source>
        <strain evidence="1 2">120309</strain>
    </source>
</reference>
<organism evidence="1 2">
    <name type="scientific">Mycolicibacterium nivoides</name>
    <dbReference type="NCBI Taxonomy" id="2487344"/>
    <lineage>
        <taxon>Bacteria</taxon>
        <taxon>Bacillati</taxon>
        <taxon>Actinomycetota</taxon>
        <taxon>Actinomycetes</taxon>
        <taxon>Mycobacteriales</taxon>
        <taxon>Mycobacteriaceae</taxon>
        <taxon>Mycolicibacterium</taxon>
    </lineage>
</organism>
<name>A0ABW9LJQ3_9MYCO</name>